<dbReference type="GeneID" id="54480916"/>
<dbReference type="OrthoDB" id="202203at2759"/>
<dbReference type="RefSeq" id="XP_033595882.1">
    <property type="nucleotide sequence ID" value="XM_033739862.1"/>
</dbReference>
<evidence type="ECO:0000256" key="2">
    <source>
        <dbReference type="ARBA" id="ARBA00022630"/>
    </source>
</evidence>
<dbReference type="PANTHER" id="PTHR43735">
    <property type="entry name" value="APOPTOSIS-INDUCING FACTOR 1"/>
    <property type="match status" value="1"/>
</dbReference>
<keyword evidence="7" id="KW-1185">Reference proteome</keyword>
<dbReference type="Pfam" id="PF07992">
    <property type="entry name" value="Pyr_redox_2"/>
    <property type="match status" value="1"/>
</dbReference>
<evidence type="ECO:0000313" key="6">
    <source>
        <dbReference type="EMBL" id="KAF2753431.1"/>
    </source>
</evidence>
<gene>
    <name evidence="6" type="ORF">EJ05DRAFT_214477</name>
</gene>
<evidence type="ECO:0000256" key="3">
    <source>
        <dbReference type="ARBA" id="ARBA00022827"/>
    </source>
</evidence>
<keyword evidence="3" id="KW-0274">FAD</keyword>
<dbReference type="InterPro" id="IPR023753">
    <property type="entry name" value="FAD/NAD-binding_dom"/>
</dbReference>
<feature type="domain" description="FAD/NAD(P)-binding" evidence="5">
    <location>
        <begin position="5"/>
        <end position="316"/>
    </location>
</feature>
<dbReference type="EMBL" id="ML996584">
    <property type="protein sequence ID" value="KAF2753431.1"/>
    <property type="molecule type" value="Genomic_DNA"/>
</dbReference>
<comment type="similarity">
    <text evidence="1">Belongs to the FAD-dependent oxidoreductase family.</text>
</comment>
<dbReference type="PRINTS" id="PR00368">
    <property type="entry name" value="FADPNR"/>
</dbReference>
<dbReference type="PANTHER" id="PTHR43735:SF3">
    <property type="entry name" value="FERROPTOSIS SUPPRESSOR PROTEIN 1"/>
    <property type="match status" value="1"/>
</dbReference>
<dbReference type="Proteomes" id="UP000799437">
    <property type="component" value="Unassembled WGS sequence"/>
</dbReference>
<accession>A0A6A6VW14</accession>
<evidence type="ECO:0000256" key="1">
    <source>
        <dbReference type="ARBA" id="ARBA00006442"/>
    </source>
</evidence>
<dbReference type="AlphaFoldDB" id="A0A6A6VW14"/>
<protein>
    <submittedName>
        <fullName evidence="6">FAD/NAD(P)-binding domain-containing protein</fullName>
    </submittedName>
</protein>
<sequence>MGEKNIVILGGSWAGINSAHYFLKNVLPKLPQDTTTYKVFLISPSSKYWHRVGGPRAIISKTALPREKLIQDIPSHFTHYPDGIFTFIEATATALDTEARTVNYRLTTTTSATEAIPYHALLIATGVSSRFAPFNHLADITVLESALDQTSAKIASASTIVIAGGGPAGVETAGEIASFKNGEPAWYAGTNTHPTAKITLLTSDAKLLPFLRPALAQRAHRYLARLGVTVTYNTRVESTTDSAAGDQTIINLSSGEQMTADLYIPALGVVPNTAFAPPHILTAQGKINSDKALRVVSAGPRVYAVGDVGAHVTRGGIMAIAAQVPVAMTNLHRDLLACAAADGDEKTGVVATASGPDRVYEEDMRENQSVPVGRGKAVGAFGGWRMPSFMLWLVKGRDYLLWTAGMQLSGKAAGESKWTPPKK</sequence>
<dbReference type="SUPFAM" id="SSF51905">
    <property type="entry name" value="FAD/NAD(P)-binding domain"/>
    <property type="match status" value="1"/>
</dbReference>
<evidence type="ECO:0000256" key="4">
    <source>
        <dbReference type="ARBA" id="ARBA00023002"/>
    </source>
</evidence>
<evidence type="ECO:0000259" key="5">
    <source>
        <dbReference type="Pfam" id="PF07992"/>
    </source>
</evidence>
<dbReference type="GO" id="GO:0005737">
    <property type="term" value="C:cytoplasm"/>
    <property type="evidence" value="ECO:0007669"/>
    <property type="project" value="TreeGrafter"/>
</dbReference>
<evidence type="ECO:0000313" key="7">
    <source>
        <dbReference type="Proteomes" id="UP000799437"/>
    </source>
</evidence>
<organism evidence="6 7">
    <name type="scientific">Pseudovirgaria hyperparasitica</name>
    <dbReference type="NCBI Taxonomy" id="470096"/>
    <lineage>
        <taxon>Eukaryota</taxon>
        <taxon>Fungi</taxon>
        <taxon>Dikarya</taxon>
        <taxon>Ascomycota</taxon>
        <taxon>Pezizomycotina</taxon>
        <taxon>Dothideomycetes</taxon>
        <taxon>Dothideomycetes incertae sedis</taxon>
        <taxon>Acrospermales</taxon>
        <taxon>Acrospermaceae</taxon>
        <taxon>Pseudovirgaria</taxon>
    </lineage>
</organism>
<dbReference type="GO" id="GO:0050660">
    <property type="term" value="F:flavin adenine dinucleotide binding"/>
    <property type="evidence" value="ECO:0007669"/>
    <property type="project" value="TreeGrafter"/>
</dbReference>
<reference evidence="6" key="1">
    <citation type="journal article" date="2020" name="Stud. Mycol.">
        <title>101 Dothideomycetes genomes: a test case for predicting lifestyles and emergence of pathogens.</title>
        <authorList>
            <person name="Haridas S."/>
            <person name="Albert R."/>
            <person name="Binder M."/>
            <person name="Bloem J."/>
            <person name="Labutti K."/>
            <person name="Salamov A."/>
            <person name="Andreopoulos B."/>
            <person name="Baker S."/>
            <person name="Barry K."/>
            <person name="Bills G."/>
            <person name="Bluhm B."/>
            <person name="Cannon C."/>
            <person name="Castanera R."/>
            <person name="Culley D."/>
            <person name="Daum C."/>
            <person name="Ezra D."/>
            <person name="Gonzalez J."/>
            <person name="Henrissat B."/>
            <person name="Kuo A."/>
            <person name="Liang C."/>
            <person name="Lipzen A."/>
            <person name="Lutzoni F."/>
            <person name="Magnuson J."/>
            <person name="Mondo S."/>
            <person name="Nolan M."/>
            <person name="Ohm R."/>
            <person name="Pangilinan J."/>
            <person name="Park H.-J."/>
            <person name="Ramirez L."/>
            <person name="Alfaro M."/>
            <person name="Sun H."/>
            <person name="Tritt A."/>
            <person name="Yoshinaga Y."/>
            <person name="Zwiers L.-H."/>
            <person name="Turgeon B."/>
            <person name="Goodwin S."/>
            <person name="Spatafora J."/>
            <person name="Crous P."/>
            <person name="Grigoriev I."/>
        </authorList>
    </citation>
    <scope>NUCLEOTIDE SEQUENCE</scope>
    <source>
        <strain evidence="6">CBS 121739</strain>
    </source>
</reference>
<keyword evidence="2" id="KW-0285">Flavoprotein</keyword>
<proteinExistence type="inferred from homology"/>
<dbReference type="InterPro" id="IPR036188">
    <property type="entry name" value="FAD/NAD-bd_sf"/>
</dbReference>
<dbReference type="PRINTS" id="PR00469">
    <property type="entry name" value="PNDRDTASEII"/>
</dbReference>
<dbReference type="GO" id="GO:0004174">
    <property type="term" value="F:electron-transferring-flavoprotein dehydrogenase activity"/>
    <property type="evidence" value="ECO:0007669"/>
    <property type="project" value="TreeGrafter"/>
</dbReference>
<dbReference type="Gene3D" id="3.50.50.100">
    <property type="match status" value="1"/>
</dbReference>
<name>A0A6A6VW14_9PEZI</name>
<keyword evidence="4" id="KW-0560">Oxidoreductase</keyword>